<evidence type="ECO:0000313" key="2">
    <source>
        <dbReference type="Proteomes" id="UP001620520"/>
    </source>
</evidence>
<name>A0ABW8N7W3_9MICC</name>
<gene>
    <name evidence="1" type="ORF">ABIA52_002539</name>
</gene>
<organism evidence="1 2">
    <name type="scientific">Paenarthrobacter histidinolovorans</name>
    <dbReference type="NCBI Taxonomy" id="43664"/>
    <lineage>
        <taxon>Bacteria</taxon>
        <taxon>Bacillati</taxon>
        <taxon>Actinomycetota</taxon>
        <taxon>Actinomycetes</taxon>
        <taxon>Micrococcales</taxon>
        <taxon>Micrococcaceae</taxon>
        <taxon>Paenarthrobacter</taxon>
    </lineage>
</organism>
<proteinExistence type="predicted"/>
<accession>A0ABW8N7W3</accession>
<dbReference type="EMBL" id="JBIYEW010000003">
    <property type="protein sequence ID" value="MFK4639650.1"/>
    <property type="molecule type" value="Genomic_DNA"/>
</dbReference>
<protein>
    <submittedName>
        <fullName evidence="1">Uncharacterized protein</fullName>
    </submittedName>
</protein>
<evidence type="ECO:0000313" key="1">
    <source>
        <dbReference type="EMBL" id="MFK4639650.1"/>
    </source>
</evidence>
<comment type="caution">
    <text evidence="1">The sequence shown here is derived from an EMBL/GenBank/DDBJ whole genome shotgun (WGS) entry which is preliminary data.</text>
</comment>
<dbReference type="Proteomes" id="UP001620520">
    <property type="component" value="Unassembled WGS sequence"/>
</dbReference>
<sequence>MWAVYACARSNGMLLPTAISPGRARRKRDSMPKHHMMLRGLRQAPAPVIPEANERDTATGVRFWVFKCK</sequence>
<keyword evidence="2" id="KW-1185">Reference proteome</keyword>
<reference evidence="1 2" key="1">
    <citation type="submission" date="2024-10" db="EMBL/GenBank/DDBJ databases">
        <title>Novel secondary metabolite-producing bacteria for plant disease control.</title>
        <authorList>
            <person name="Chevrette M."/>
        </authorList>
    </citation>
    <scope>NUCLEOTIDE SEQUENCE [LARGE SCALE GENOMIC DNA]</scope>
    <source>
        <strain evidence="1 2">J30 TE3557</strain>
    </source>
</reference>